<dbReference type="NCBIfam" id="TIGR00996">
    <property type="entry name" value="Mtu_fam_mce"/>
    <property type="match status" value="1"/>
</dbReference>
<dbReference type="eggNOG" id="COG1463">
    <property type="taxonomic scope" value="Bacteria"/>
</dbReference>
<proteinExistence type="predicted"/>
<evidence type="ECO:0000313" key="4">
    <source>
        <dbReference type="EMBL" id="KDE97336.1"/>
    </source>
</evidence>
<reference evidence="4" key="1">
    <citation type="submission" date="2014-05" db="EMBL/GenBank/DDBJ databases">
        <title>Genome sequence of Mycobacterium aromaticivorans strain JS19b1T (= DSM 45407T).</title>
        <authorList>
            <person name="Kwak Y."/>
            <person name="Park G.-S."/>
            <person name="Li Q.X."/>
            <person name="Lee S.-E."/>
            <person name="Shin J.-H."/>
        </authorList>
    </citation>
    <scope>NUCLEOTIDE SEQUENCE [LARGE SCALE GENOMIC DNA]</scope>
    <source>
        <strain evidence="4">JS19b1</strain>
    </source>
</reference>
<feature type="compositionally biased region" description="Pro residues" evidence="1">
    <location>
        <begin position="420"/>
        <end position="432"/>
    </location>
</feature>
<keyword evidence="5" id="KW-1185">Reference proteome</keyword>
<accession>A0A064CCE5</accession>
<dbReference type="OrthoDB" id="4741753at2"/>
<feature type="domain" description="Mce/MlaD" evidence="2">
    <location>
        <begin position="42"/>
        <end position="115"/>
    </location>
</feature>
<name>A0A064CCE5_9MYCO</name>
<dbReference type="EMBL" id="JALN02000002">
    <property type="protein sequence ID" value="KDE97336.1"/>
    <property type="molecule type" value="Genomic_DNA"/>
</dbReference>
<organism evidence="4 5">
    <name type="scientific">Mycolicibacterium aromaticivorans JS19b1 = JCM 16368</name>
    <dbReference type="NCBI Taxonomy" id="1440774"/>
    <lineage>
        <taxon>Bacteria</taxon>
        <taxon>Bacillati</taxon>
        <taxon>Actinomycetota</taxon>
        <taxon>Actinomycetes</taxon>
        <taxon>Mycobacteriales</taxon>
        <taxon>Mycobacteriaceae</taxon>
        <taxon>Mycolicibacterium</taxon>
    </lineage>
</organism>
<dbReference type="InterPro" id="IPR024516">
    <property type="entry name" value="Mce_C"/>
</dbReference>
<dbReference type="PANTHER" id="PTHR33371">
    <property type="entry name" value="INTERMEMBRANE PHOSPHOLIPID TRANSPORT SYSTEM BINDING PROTEIN MLAD-RELATED"/>
    <property type="match status" value="1"/>
</dbReference>
<dbReference type="STRING" id="1440774.Y900_029230"/>
<feature type="region of interest" description="Disordered" evidence="1">
    <location>
        <begin position="401"/>
        <end position="435"/>
    </location>
</feature>
<feature type="domain" description="Mammalian cell entry C-terminal" evidence="3">
    <location>
        <begin position="121"/>
        <end position="291"/>
    </location>
</feature>
<dbReference type="Proteomes" id="UP000022835">
    <property type="component" value="Unassembled WGS sequence"/>
</dbReference>
<dbReference type="AlphaFoldDB" id="A0A064CCE5"/>
<dbReference type="Pfam" id="PF02470">
    <property type="entry name" value="MlaD"/>
    <property type="match status" value="1"/>
</dbReference>
<sequence length="486" mass="52196">MYLSKRVRLQLAAFGVVTLLAGGTMAFYYLRLPSLLFGIGRYQVTMKLPDAASLYDNANVTYRGTTVGRVTDVRLTDTGVDAVLSLQSDIKIPADLDAQVHSQTAVGELFVELLPRSGDGAPLKNGDVIPAGRTSVPPDINALLRAVNTGIEAIPRDNLKTVIDESYTAFGGLGPELSRLTRGATTLAIDARNNLPALTTLIDESKPVLDTQTETSDSIHTWAANLAQITNQLQLQDDSVKGLLVNGPAAADQVRQLVDRVQPTLPILLTNLVSLGQVALTYQPNLEQILALYPIEIAGLQGAALANRNTKQDYKGVFLSFNLNLNVPPPCRTGYLPAQQQRAMSEVDYPPKPAGDLYCRIPQDSGLTNVRGARNLPCETRPGKRAPTVKMCESDENYVPLNDGANWKGDPNATLSGQPVPQPPPGTPPPTSVPVTAPIAVAEYDPSTGIYIGPDGKQYRQADLARNAAGQHTWQDMLLPPKDGEP</sequence>
<dbReference type="InterPro" id="IPR005693">
    <property type="entry name" value="Mce"/>
</dbReference>
<comment type="caution">
    <text evidence="4">The sequence shown here is derived from an EMBL/GenBank/DDBJ whole genome shotgun (WGS) entry which is preliminary data.</text>
</comment>
<evidence type="ECO:0000256" key="1">
    <source>
        <dbReference type="SAM" id="MobiDB-lite"/>
    </source>
</evidence>
<dbReference type="InterPro" id="IPR003399">
    <property type="entry name" value="Mce/MlaD"/>
</dbReference>
<gene>
    <name evidence="4" type="ORF">Y900_029230</name>
</gene>
<dbReference type="PANTHER" id="PTHR33371:SF16">
    <property type="entry name" value="MCE-FAMILY PROTEIN MCE3F"/>
    <property type="match status" value="1"/>
</dbReference>
<evidence type="ECO:0000259" key="2">
    <source>
        <dbReference type="Pfam" id="PF02470"/>
    </source>
</evidence>
<dbReference type="GO" id="GO:0005576">
    <property type="term" value="C:extracellular region"/>
    <property type="evidence" value="ECO:0007669"/>
    <property type="project" value="TreeGrafter"/>
</dbReference>
<evidence type="ECO:0000259" key="3">
    <source>
        <dbReference type="Pfam" id="PF11887"/>
    </source>
</evidence>
<dbReference type="InterPro" id="IPR052336">
    <property type="entry name" value="MlaD_Phospholipid_Transporter"/>
</dbReference>
<dbReference type="RefSeq" id="WP_036348775.1">
    <property type="nucleotide sequence ID" value="NZ_JALN02000002.1"/>
</dbReference>
<dbReference type="Pfam" id="PF11887">
    <property type="entry name" value="Mce4_CUP1"/>
    <property type="match status" value="1"/>
</dbReference>
<evidence type="ECO:0000313" key="5">
    <source>
        <dbReference type="Proteomes" id="UP000022835"/>
    </source>
</evidence>
<protein>
    <submittedName>
        <fullName evidence="4">Mammalian cell entry protein</fullName>
    </submittedName>
</protein>